<name>A0A848L2W7_9BACT</name>
<evidence type="ECO:0000313" key="1">
    <source>
        <dbReference type="EMBL" id="NMO13260.1"/>
    </source>
</evidence>
<sequence length="98" mass="10643">MTGPRPKTCAACGRAIAAHEVYYRFKLVLEGEQDVLDAPGEGGEGDDLATLVRQLEEGPEDTRELEEQVHWERTGVVCSKCRSVVVRTLAPPSVAGPH</sequence>
<reference evidence="1 2" key="1">
    <citation type="submission" date="2020-04" db="EMBL/GenBank/DDBJ databases">
        <title>Draft genome of Pyxidicoccus fallax type strain.</title>
        <authorList>
            <person name="Whitworth D.E."/>
        </authorList>
    </citation>
    <scope>NUCLEOTIDE SEQUENCE [LARGE SCALE GENOMIC DNA]</scope>
    <source>
        <strain evidence="1 2">DSM 14698</strain>
    </source>
</reference>
<proteinExistence type="predicted"/>
<evidence type="ECO:0000313" key="2">
    <source>
        <dbReference type="Proteomes" id="UP000518300"/>
    </source>
</evidence>
<dbReference type="RefSeq" id="WP_169342542.1">
    <property type="nucleotide sequence ID" value="NZ_JABBJJ010000001.1"/>
</dbReference>
<comment type="caution">
    <text evidence="1">The sequence shown here is derived from an EMBL/GenBank/DDBJ whole genome shotgun (WGS) entry which is preliminary data.</text>
</comment>
<keyword evidence="2" id="KW-1185">Reference proteome</keyword>
<protein>
    <submittedName>
        <fullName evidence="1">Uncharacterized protein</fullName>
    </submittedName>
</protein>
<organism evidence="1 2">
    <name type="scientific">Pyxidicoccus fallax</name>
    <dbReference type="NCBI Taxonomy" id="394095"/>
    <lineage>
        <taxon>Bacteria</taxon>
        <taxon>Pseudomonadati</taxon>
        <taxon>Myxococcota</taxon>
        <taxon>Myxococcia</taxon>
        <taxon>Myxococcales</taxon>
        <taxon>Cystobacterineae</taxon>
        <taxon>Myxococcaceae</taxon>
        <taxon>Pyxidicoccus</taxon>
    </lineage>
</organism>
<accession>A0A848L2W7</accession>
<dbReference type="EMBL" id="JABBJJ010000001">
    <property type="protein sequence ID" value="NMO13260.1"/>
    <property type="molecule type" value="Genomic_DNA"/>
</dbReference>
<dbReference type="Proteomes" id="UP000518300">
    <property type="component" value="Unassembled WGS sequence"/>
</dbReference>
<dbReference type="AlphaFoldDB" id="A0A848L2W7"/>
<gene>
    <name evidence="1" type="ORF">HG543_00020</name>
</gene>